<reference evidence="1 2" key="1">
    <citation type="submission" date="2019-03" db="EMBL/GenBank/DDBJ databases">
        <title>Genomic analyses of the natural microbiome of Caenorhabditis elegans.</title>
        <authorList>
            <person name="Samuel B."/>
        </authorList>
    </citation>
    <scope>NUCLEOTIDE SEQUENCE [LARGE SCALE GENOMIC DNA]</scope>
    <source>
        <strain evidence="1 2">JUb89</strain>
    </source>
</reference>
<dbReference type="AlphaFoldDB" id="A0A4R1XWL5"/>
<proteinExistence type="predicted"/>
<accession>A0A4R1XWL5</accession>
<dbReference type="EMBL" id="SLVJ01000005">
    <property type="protein sequence ID" value="TCM68436.1"/>
    <property type="molecule type" value="Genomic_DNA"/>
</dbReference>
<evidence type="ECO:0000313" key="2">
    <source>
        <dbReference type="Proteomes" id="UP000294963"/>
    </source>
</evidence>
<sequence>MFYHVVILANMEGEGDFSHKFCETDKVSLDDIKKYIIEPYLAEKKSTLTKDS</sequence>
<protein>
    <submittedName>
        <fullName evidence="1">Uncharacterized protein</fullName>
    </submittedName>
</protein>
<name>A0A4R1XWL5_ACICA</name>
<dbReference type="Proteomes" id="UP000294963">
    <property type="component" value="Unassembled WGS sequence"/>
</dbReference>
<organism evidence="1 2">
    <name type="scientific">Acinetobacter calcoaceticus</name>
    <dbReference type="NCBI Taxonomy" id="471"/>
    <lineage>
        <taxon>Bacteria</taxon>
        <taxon>Pseudomonadati</taxon>
        <taxon>Pseudomonadota</taxon>
        <taxon>Gammaproteobacteria</taxon>
        <taxon>Moraxellales</taxon>
        <taxon>Moraxellaceae</taxon>
        <taxon>Acinetobacter</taxon>
        <taxon>Acinetobacter calcoaceticus/baumannii complex</taxon>
    </lineage>
</organism>
<evidence type="ECO:0000313" key="1">
    <source>
        <dbReference type="EMBL" id="TCM68436.1"/>
    </source>
</evidence>
<gene>
    <name evidence="1" type="ORF">EC844_105140</name>
</gene>
<comment type="caution">
    <text evidence="1">The sequence shown here is derived from an EMBL/GenBank/DDBJ whole genome shotgun (WGS) entry which is preliminary data.</text>
</comment>
<keyword evidence="2" id="KW-1185">Reference proteome</keyword>